<dbReference type="AlphaFoldDB" id="A0A2T8HT29"/>
<reference evidence="1 2" key="1">
    <citation type="submission" date="2018-04" db="EMBL/GenBank/DDBJ databases">
        <title>Pararhodobacter oceanense sp. nov., isolated from marine intertidal sediment.</title>
        <authorList>
            <person name="Wang X.-L."/>
            <person name="Du Z.-J."/>
        </authorList>
    </citation>
    <scope>NUCLEOTIDE SEQUENCE [LARGE SCALE GENOMIC DNA]</scope>
    <source>
        <strain evidence="1 2">AM505</strain>
    </source>
</reference>
<accession>A0A2T8HT29</accession>
<dbReference type="EMBL" id="QDKM01000004">
    <property type="protein sequence ID" value="PVH28571.1"/>
    <property type="molecule type" value="Genomic_DNA"/>
</dbReference>
<dbReference type="RefSeq" id="WP_205961650.1">
    <property type="nucleotide sequence ID" value="NZ_QDKM01000004.1"/>
</dbReference>
<evidence type="ECO:0000313" key="1">
    <source>
        <dbReference type="EMBL" id="PVH28571.1"/>
    </source>
</evidence>
<protein>
    <recommendedName>
        <fullName evidence="3">Glycosyltransferase family 1 protein</fullName>
    </recommendedName>
</protein>
<gene>
    <name evidence="1" type="ORF">DDE20_10205</name>
</gene>
<comment type="caution">
    <text evidence="1">The sequence shown here is derived from an EMBL/GenBank/DDBJ whole genome shotgun (WGS) entry which is preliminary data.</text>
</comment>
<organism evidence="1 2">
    <name type="scientific">Pararhodobacter oceanensis</name>
    <dbReference type="NCBI Taxonomy" id="2172121"/>
    <lineage>
        <taxon>Bacteria</taxon>
        <taxon>Pseudomonadati</taxon>
        <taxon>Pseudomonadota</taxon>
        <taxon>Alphaproteobacteria</taxon>
        <taxon>Rhodobacterales</taxon>
        <taxon>Paracoccaceae</taxon>
        <taxon>Pararhodobacter</taxon>
    </lineage>
</organism>
<sequence length="377" mass="42410">MSISPVDVFANRLRIYARRRRAEKLRARAMAQPFSGHSAARLLLVSQPERIPQSQIFPFHHYAKDLKRLYGAEVRESDTWQVLAGAEQRAKGASVVAFQTPFDIPDAELTQLVDRLRTDNPDARLVYLDWFAPTDLRNAERMDPLVDLYVKKHLLKDRSAYGQVTRGDTNLTDYFNRRFNIDEPEQCFAIPDGFMDKLILGPSFATAPGILPALTGRRPTSAGRNIDLHARFAVGGTPWYQAMRGEAEAALAGLSDLTIAQGEGVPLPRFMVEMRASKIGFSPFGYGEVCWRDYEAVMAGAVLLKPDMSHIETAPDIFVPWETYVPIAWDLSDFHDTVHRVAADAPLREKIAAQAFDTLHDWLNSEQFARSMAPLFS</sequence>
<evidence type="ECO:0000313" key="2">
    <source>
        <dbReference type="Proteomes" id="UP000245911"/>
    </source>
</evidence>
<dbReference type="Proteomes" id="UP000245911">
    <property type="component" value="Unassembled WGS sequence"/>
</dbReference>
<evidence type="ECO:0008006" key="3">
    <source>
        <dbReference type="Google" id="ProtNLM"/>
    </source>
</evidence>
<proteinExistence type="predicted"/>
<name>A0A2T8HT29_9RHOB</name>
<keyword evidence="2" id="KW-1185">Reference proteome</keyword>